<dbReference type="InterPro" id="IPR025957">
    <property type="entry name" value="Cys_rich_KTR"/>
</dbReference>
<protein>
    <submittedName>
        <fullName evidence="1">Conjugal transfer protein</fullName>
    </submittedName>
</protein>
<accession>A0A1Y4L131</accession>
<organism evidence="1 2">
    <name type="scientific">Butyricicoccus pullicaecorum</name>
    <dbReference type="NCBI Taxonomy" id="501571"/>
    <lineage>
        <taxon>Bacteria</taxon>
        <taxon>Bacillati</taxon>
        <taxon>Bacillota</taxon>
        <taxon>Clostridia</taxon>
        <taxon>Eubacteriales</taxon>
        <taxon>Butyricicoccaceae</taxon>
        <taxon>Butyricicoccus</taxon>
    </lineage>
</organism>
<dbReference type="EMBL" id="NFKK01000028">
    <property type="protein sequence ID" value="OUP50514.1"/>
    <property type="molecule type" value="Genomic_DNA"/>
</dbReference>
<dbReference type="Pfam" id="PF14205">
    <property type="entry name" value="Cys_rich_KTR"/>
    <property type="match status" value="1"/>
</dbReference>
<dbReference type="Proteomes" id="UP000195897">
    <property type="component" value="Unassembled WGS sequence"/>
</dbReference>
<gene>
    <name evidence="1" type="ORF">B5F17_13905</name>
</gene>
<dbReference type="RefSeq" id="WP_087374790.1">
    <property type="nucleotide sequence ID" value="NZ_NFKK01000028.1"/>
</dbReference>
<evidence type="ECO:0000313" key="1">
    <source>
        <dbReference type="EMBL" id="OUP50514.1"/>
    </source>
</evidence>
<dbReference type="AlphaFoldDB" id="A0A1Y4L131"/>
<sequence>MCKMEWLLCPICKNKTRIKLRADTVLEYFPLYCPKCKQETLIYVKQFNTKVIKEPDAQTAVLK</sequence>
<proteinExistence type="predicted"/>
<evidence type="ECO:0000313" key="2">
    <source>
        <dbReference type="Proteomes" id="UP000195897"/>
    </source>
</evidence>
<name>A0A1Y4L131_9FIRM</name>
<comment type="caution">
    <text evidence="1">The sequence shown here is derived from an EMBL/GenBank/DDBJ whole genome shotgun (WGS) entry which is preliminary data.</text>
</comment>
<reference evidence="2" key="1">
    <citation type="submission" date="2017-04" db="EMBL/GenBank/DDBJ databases">
        <title>Function of individual gut microbiota members based on whole genome sequencing of pure cultures obtained from chicken caecum.</title>
        <authorList>
            <person name="Medvecky M."/>
            <person name="Cejkova D."/>
            <person name="Polansky O."/>
            <person name="Karasova D."/>
            <person name="Kubasova T."/>
            <person name="Cizek A."/>
            <person name="Rychlik I."/>
        </authorList>
    </citation>
    <scope>NUCLEOTIDE SEQUENCE [LARGE SCALE GENOMIC DNA]</scope>
    <source>
        <strain evidence="2">An180</strain>
    </source>
</reference>